<comment type="caution">
    <text evidence="2">The sequence shown here is derived from an EMBL/GenBank/DDBJ whole genome shotgun (WGS) entry which is preliminary data.</text>
</comment>
<sequence>MTDKIVYQTDHLGLFVAEVTADESPLEPGVYMIPGGCVEIPPPAVPEHKAAWWSGQAWQLVDHFGGVVVYSIETGESRTLEGFEPVPAGYTMKKPAANQIWKDGEWVDDIDAVLAMQQAQTLQAISAGCSAYIAGGFCSSALGEVYRYSSAIDDQVNLNAQVLLGVDDLYPCYDVDQVQAFRPHTIAQLQKVSHDLVRFRQAALQHAETLRQAVAEALAKKDLKTLKLITWTPPA</sequence>
<proteinExistence type="predicted"/>
<gene>
    <name evidence="2" type="ORF">RL74_01825</name>
</gene>
<dbReference type="OrthoDB" id="6692826at2"/>
<dbReference type="Proteomes" id="UP000032101">
    <property type="component" value="Unassembled WGS sequence"/>
</dbReference>
<dbReference type="InterPro" id="IPR025484">
    <property type="entry name" value="DUF4376"/>
</dbReference>
<dbReference type="AlphaFoldDB" id="A0A0D0PR70"/>
<protein>
    <recommendedName>
        <fullName evidence="1">DUF4376 domain-containing protein</fullName>
    </recommendedName>
</protein>
<organism evidence="2 3">
    <name type="scientific">Pseudomonas fluorescens</name>
    <dbReference type="NCBI Taxonomy" id="294"/>
    <lineage>
        <taxon>Bacteria</taxon>
        <taxon>Pseudomonadati</taxon>
        <taxon>Pseudomonadota</taxon>
        <taxon>Gammaproteobacteria</taxon>
        <taxon>Pseudomonadales</taxon>
        <taxon>Pseudomonadaceae</taxon>
        <taxon>Pseudomonas</taxon>
    </lineage>
</organism>
<name>A0A0D0PR70_PSEFL</name>
<feature type="domain" description="DUF4376" evidence="1">
    <location>
        <begin position="117"/>
        <end position="218"/>
    </location>
</feature>
<accession>A0A0D0PR70</accession>
<dbReference type="PATRIC" id="fig|294.124.peg.373"/>
<reference evidence="2 3" key="1">
    <citation type="submission" date="2015-01" db="EMBL/GenBank/DDBJ databases">
        <title>Draft Genome Sequence of the Biocontrol and Plant Growth-Promoting Rhizobacteria (PGPR) Pseudomonas fluorescens UM270.</title>
        <authorList>
            <person name="Hernandez-Salmeron J.E."/>
            <person name="Santoyo G."/>
            <person name="Moreno-Hagelsieb G."/>
            <person name="Hernandez-Leon R."/>
        </authorList>
    </citation>
    <scope>NUCLEOTIDE SEQUENCE [LARGE SCALE GENOMIC DNA]</scope>
    <source>
        <strain evidence="2 3">UM270</strain>
    </source>
</reference>
<dbReference type="EMBL" id="JXNZ01000010">
    <property type="protein sequence ID" value="KIQ61093.1"/>
    <property type="molecule type" value="Genomic_DNA"/>
</dbReference>
<dbReference type="Pfam" id="PF14301">
    <property type="entry name" value="DUF4376"/>
    <property type="match status" value="1"/>
</dbReference>
<evidence type="ECO:0000313" key="3">
    <source>
        <dbReference type="Proteomes" id="UP000032101"/>
    </source>
</evidence>
<dbReference type="RefSeq" id="WP_042728125.1">
    <property type="nucleotide sequence ID" value="NZ_JXNZ01000010.1"/>
</dbReference>
<evidence type="ECO:0000313" key="2">
    <source>
        <dbReference type="EMBL" id="KIQ61093.1"/>
    </source>
</evidence>
<evidence type="ECO:0000259" key="1">
    <source>
        <dbReference type="Pfam" id="PF14301"/>
    </source>
</evidence>